<name>A0A450XJ19_9GAMM</name>
<reference evidence="1" key="1">
    <citation type="submission" date="2019-02" db="EMBL/GenBank/DDBJ databases">
        <authorList>
            <person name="Gruber-Vodicka R. H."/>
            <person name="Seah K. B. B."/>
        </authorList>
    </citation>
    <scope>NUCLEOTIDE SEQUENCE</scope>
    <source>
        <strain evidence="2">BECK_BZ198</strain>
        <strain evidence="1">BECK_BZ199</strain>
    </source>
</reference>
<accession>A0A450XJ19</accession>
<gene>
    <name evidence="2" type="ORF">BECKMB1821H_GA0114242_100862</name>
    <name evidence="1" type="ORF">BECKMB1821I_GA0114274_100863</name>
</gene>
<sequence>MLGRIIMDVIHMIAQVLCVSDEVFPKPPLPHQSFIAGVHARFDVSRYAFFDLPPTAREIIIPLTQYLK</sequence>
<dbReference type="AlphaFoldDB" id="A0A450XJ19"/>
<evidence type="ECO:0000313" key="2">
    <source>
        <dbReference type="EMBL" id="VFK74703.1"/>
    </source>
</evidence>
<organism evidence="1">
    <name type="scientific">Candidatus Kentrum sp. MB</name>
    <dbReference type="NCBI Taxonomy" id="2138164"/>
    <lineage>
        <taxon>Bacteria</taxon>
        <taxon>Pseudomonadati</taxon>
        <taxon>Pseudomonadota</taxon>
        <taxon>Gammaproteobacteria</taxon>
        <taxon>Candidatus Kentrum</taxon>
    </lineage>
</organism>
<proteinExistence type="predicted"/>
<dbReference type="EMBL" id="CAADGH010000008">
    <property type="protein sequence ID" value="VFK74703.1"/>
    <property type="molecule type" value="Genomic_DNA"/>
</dbReference>
<evidence type="ECO:0000313" key="1">
    <source>
        <dbReference type="EMBL" id="VFK29168.1"/>
    </source>
</evidence>
<protein>
    <submittedName>
        <fullName evidence="1">Uncharacterized protein</fullName>
    </submittedName>
</protein>
<dbReference type="EMBL" id="CAADFQ010000008">
    <property type="protein sequence ID" value="VFK29168.1"/>
    <property type="molecule type" value="Genomic_DNA"/>
</dbReference>